<feature type="domain" description="3-hydroxyacyl-CoA dehydrogenase C-terminal" evidence="3">
    <location>
        <begin position="208"/>
        <end position="272"/>
    </location>
</feature>
<dbReference type="GeneID" id="110981536"/>
<proteinExistence type="inferred from homology"/>
<evidence type="ECO:0000259" key="3">
    <source>
        <dbReference type="Pfam" id="PF00725"/>
    </source>
</evidence>
<dbReference type="Gene3D" id="3.40.50.720">
    <property type="entry name" value="NAD(P)-binding Rossmann-like Domain"/>
    <property type="match status" value="1"/>
</dbReference>
<dbReference type="InterPro" id="IPR013328">
    <property type="entry name" value="6PGD_dom2"/>
</dbReference>
<protein>
    <submittedName>
        <fullName evidence="6 7">Lambda-crystallin-like isoform X1</fullName>
    </submittedName>
</protein>
<evidence type="ECO:0000313" key="5">
    <source>
        <dbReference type="Proteomes" id="UP000694845"/>
    </source>
</evidence>
<dbReference type="RefSeq" id="XP_022094848.1">
    <property type="nucleotide sequence ID" value="XM_022239156.1"/>
</dbReference>
<evidence type="ECO:0000256" key="1">
    <source>
        <dbReference type="ARBA" id="ARBA00009463"/>
    </source>
</evidence>
<feature type="domain" description="3-hydroxyacyl-CoA dehydrogenase NAD binding" evidence="4">
    <location>
        <begin position="24"/>
        <end position="204"/>
    </location>
</feature>
<dbReference type="GO" id="GO:0050104">
    <property type="term" value="F:L-gulonate 3-dehydrogenase activity"/>
    <property type="evidence" value="ECO:0007669"/>
    <property type="project" value="TreeGrafter"/>
</dbReference>
<dbReference type="InterPro" id="IPR006180">
    <property type="entry name" value="3-OHacyl-CoA_DH_CS"/>
</dbReference>
<dbReference type="SUPFAM" id="SSF48179">
    <property type="entry name" value="6-phosphogluconate dehydrogenase C-terminal domain-like"/>
    <property type="match status" value="1"/>
</dbReference>
<dbReference type="InterPro" id="IPR008927">
    <property type="entry name" value="6-PGluconate_DH-like_C_sf"/>
</dbReference>
<sequence>MNLQLRTASLQLTTMSSTQQGRGKIGIIGSGLIGRSWAMIFVSAGYRVTIFDVKESQLTGAMVDISNQLAELQKSGLLRGTLTPEQQKALISVTSDLKEAVTGSLHVQECVPENEELKKKVFSEVEQHASDETVLCSSVSCIVPSKIFAHLSRRGQCIVAHPVNPPYYCPLVEIVPSPWTEQAIVSRTRALLEEVGQVPVTVKKEIDGFALNRMQYAIVNEAWRLVADGVMSVEDVDKVFTAGLGMRYAFCGPFEVIHLNAEGTASYLERYGSTIHRVTSTFGPLPQFTGPAYDAIVRDTDAHYPLDKLQEIRQWRDTRLTALAKLKKDQEAQKPH</sequence>
<dbReference type="OrthoDB" id="2021159at2759"/>
<dbReference type="RefSeq" id="XP_022094849.1">
    <property type="nucleotide sequence ID" value="XM_022239157.1"/>
</dbReference>
<dbReference type="InterPro" id="IPR006108">
    <property type="entry name" value="3HC_DH_C"/>
</dbReference>
<dbReference type="OMA" id="ALRWSFM"/>
<dbReference type="SUPFAM" id="SSF51735">
    <property type="entry name" value="NAD(P)-binding Rossmann-fold domains"/>
    <property type="match status" value="1"/>
</dbReference>
<dbReference type="GO" id="GO:0006631">
    <property type="term" value="P:fatty acid metabolic process"/>
    <property type="evidence" value="ECO:0007669"/>
    <property type="project" value="InterPro"/>
</dbReference>
<dbReference type="InterPro" id="IPR006176">
    <property type="entry name" value="3-OHacyl-CoA_DH_NAD-bd"/>
</dbReference>
<reference evidence="6 7" key="1">
    <citation type="submission" date="2025-04" db="UniProtKB">
        <authorList>
            <consortium name="RefSeq"/>
        </authorList>
    </citation>
    <scope>IDENTIFICATION</scope>
</reference>
<dbReference type="GO" id="GO:0070403">
    <property type="term" value="F:NAD+ binding"/>
    <property type="evidence" value="ECO:0007669"/>
    <property type="project" value="InterPro"/>
</dbReference>
<dbReference type="AlphaFoldDB" id="A0A8B7YNJ7"/>
<evidence type="ECO:0000256" key="2">
    <source>
        <dbReference type="ARBA" id="ARBA00023002"/>
    </source>
</evidence>
<evidence type="ECO:0000259" key="4">
    <source>
        <dbReference type="Pfam" id="PF02737"/>
    </source>
</evidence>
<name>A0A8B7YNJ7_ACAPL</name>
<dbReference type="InterPro" id="IPR036291">
    <property type="entry name" value="NAD(P)-bd_dom_sf"/>
</dbReference>
<accession>A0A8B7YNJ7</accession>
<comment type="similarity">
    <text evidence="1">Belongs to the 3-hydroxyacyl-CoA dehydrogenase family.</text>
</comment>
<dbReference type="Proteomes" id="UP000694845">
    <property type="component" value="Unplaced"/>
</dbReference>
<organism evidence="5 6">
    <name type="scientific">Acanthaster planci</name>
    <name type="common">Crown-of-thorns starfish</name>
    <dbReference type="NCBI Taxonomy" id="133434"/>
    <lineage>
        <taxon>Eukaryota</taxon>
        <taxon>Metazoa</taxon>
        <taxon>Echinodermata</taxon>
        <taxon>Eleutherozoa</taxon>
        <taxon>Asterozoa</taxon>
        <taxon>Asteroidea</taxon>
        <taxon>Valvatacea</taxon>
        <taxon>Valvatida</taxon>
        <taxon>Acanthasteridae</taxon>
        <taxon>Acanthaster</taxon>
    </lineage>
</organism>
<dbReference type="Pfam" id="PF02737">
    <property type="entry name" value="3HCDH_N"/>
    <property type="match status" value="1"/>
</dbReference>
<keyword evidence="5" id="KW-1185">Reference proteome</keyword>
<dbReference type="Gene3D" id="1.10.1040.10">
    <property type="entry name" value="N-(1-d-carboxylethyl)-l-norvaline Dehydrogenase, domain 2"/>
    <property type="match status" value="1"/>
</dbReference>
<dbReference type="PANTHER" id="PTHR48075">
    <property type="entry name" value="3-HYDROXYACYL-COA DEHYDROGENASE FAMILY PROTEIN"/>
    <property type="match status" value="1"/>
</dbReference>
<keyword evidence="2" id="KW-0560">Oxidoreductase</keyword>
<dbReference type="Pfam" id="PF00725">
    <property type="entry name" value="3HCDH"/>
    <property type="match status" value="1"/>
</dbReference>
<dbReference type="PROSITE" id="PS00067">
    <property type="entry name" value="3HCDH"/>
    <property type="match status" value="1"/>
</dbReference>
<evidence type="ECO:0000313" key="6">
    <source>
        <dbReference type="RefSeq" id="XP_022094848.1"/>
    </source>
</evidence>
<dbReference type="PANTHER" id="PTHR48075:SF1">
    <property type="entry name" value="LAMBDA-CRYSTALLIN HOMOLOG"/>
    <property type="match status" value="1"/>
</dbReference>
<dbReference type="FunFam" id="3.40.50.720:FF:000356">
    <property type="entry name" value="Lambda-crystallin homolog"/>
    <property type="match status" value="1"/>
</dbReference>
<dbReference type="KEGG" id="aplc:110981536"/>
<evidence type="ECO:0000313" key="7">
    <source>
        <dbReference type="RefSeq" id="XP_022094849.1"/>
    </source>
</evidence>
<gene>
    <name evidence="6 7" type="primary">LOC110981536</name>
</gene>